<dbReference type="STRING" id="391735.Veis_2217"/>
<sequence length="136" mass="14954">MATSAKRALRTPRLAYAAEPCDKEIDQARLTRLTRLACRATIGGAIRAIVAAGRPAGEMRDDRQPHIAATVIAGGFMEGPPASRQQHEDTDDCQHTTWPRWLIESPGWLAPAWRAIHRGHASKTFTKDAHEQAPDP</sequence>
<organism evidence="2 3">
    <name type="scientific">Verminephrobacter eiseniae (strain EF01-2)</name>
    <dbReference type="NCBI Taxonomy" id="391735"/>
    <lineage>
        <taxon>Bacteria</taxon>
        <taxon>Pseudomonadati</taxon>
        <taxon>Pseudomonadota</taxon>
        <taxon>Betaproteobacteria</taxon>
        <taxon>Burkholderiales</taxon>
        <taxon>Comamonadaceae</taxon>
        <taxon>Verminephrobacter</taxon>
    </lineage>
</organism>
<dbReference type="OrthoDB" id="8535430at2"/>
<protein>
    <submittedName>
        <fullName evidence="2">Uncharacterized protein</fullName>
    </submittedName>
</protein>
<keyword evidence="3" id="KW-1185">Reference proteome</keyword>
<dbReference type="HOGENOM" id="CLU_1874561_0_0_4"/>
<evidence type="ECO:0000313" key="2">
    <source>
        <dbReference type="EMBL" id="ABM57965.1"/>
    </source>
</evidence>
<dbReference type="Proteomes" id="UP000000374">
    <property type="component" value="Chromosome"/>
</dbReference>
<proteinExistence type="predicted"/>
<dbReference type="RefSeq" id="WP_011809969.1">
    <property type="nucleotide sequence ID" value="NC_008786.1"/>
</dbReference>
<feature type="region of interest" description="Disordered" evidence="1">
    <location>
        <begin position="76"/>
        <end position="95"/>
    </location>
</feature>
<feature type="compositionally biased region" description="Basic and acidic residues" evidence="1">
    <location>
        <begin position="85"/>
        <end position="94"/>
    </location>
</feature>
<evidence type="ECO:0000313" key="3">
    <source>
        <dbReference type="Proteomes" id="UP000000374"/>
    </source>
</evidence>
<dbReference type="AlphaFoldDB" id="A1WK08"/>
<gene>
    <name evidence="2" type="ordered locus">Veis_2217</name>
</gene>
<name>A1WK08_VEREI</name>
<dbReference type="KEGG" id="vei:Veis_2217"/>
<dbReference type="GeneID" id="76463553"/>
<accession>A1WK08</accession>
<dbReference type="EMBL" id="CP000542">
    <property type="protein sequence ID" value="ABM57965.1"/>
    <property type="molecule type" value="Genomic_DNA"/>
</dbReference>
<reference evidence="3" key="1">
    <citation type="submission" date="2006-12" db="EMBL/GenBank/DDBJ databases">
        <title>Complete sequence of chromosome 1 of Verminephrobacter eiseniae EF01-2.</title>
        <authorList>
            <person name="Copeland A."/>
            <person name="Lucas S."/>
            <person name="Lapidus A."/>
            <person name="Barry K."/>
            <person name="Detter J.C."/>
            <person name="Glavina del Rio T."/>
            <person name="Dalin E."/>
            <person name="Tice H."/>
            <person name="Pitluck S."/>
            <person name="Chertkov O."/>
            <person name="Brettin T."/>
            <person name="Bruce D."/>
            <person name="Han C."/>
            <person name="Tapia R."/>
            <person name="Gilna P."/>
            <person name="Schmutz J."/>
            <person name="Larimer F."/>
            <person name="Land M."/>
            <person name="Hauser L."/>
            <person name="Kyrpides N."/>
            <person name="Kim E."/>
            <person name="Stahl D."/>
            <person name="Richardson P."/>
        </authorList>
    </citation>
    <scope>NUCLEOTIDE SEQUENCE [LARGE SCALE GENOMIC DNA]</scope>
    <source>
        <strain evidence="3">EF01-2</strain>
    </source>
</reference>
<evidence type="ECO:0000256" key="1">
    <source>
        <dbReference type="SAM" id="MobiDB-lite"/>
    </source>
</evidence>